<dbReference type="AlphaFoldDB" id="A0A2Y9TV63"/>
<gene>
    <name evidence="1" type="ORF">HYN51_01465</name>
</gene>
<dbReference type="Proteomes" id="UP000244908">
    <property type="component" value="Chromosome"/>
</dbReference>
<protein>
    <submittedName>
        <fullName evidence="1">Uncharacterized protein</fullName>
    </submittedName>
</protein>
<dbReference type="EMBL" id="CP029185">
    <property type="protein sequence ID" value="AWH87344.1"/>
    <property type="molecule type" value="Genomic_DNA"/>
</dbReference>
<organism evidence="1 2">
    <name type="scientific">Limnobaculum parvum</name>
    <dbReference type="NCBI Taxonomy" id="2172103"/>
    <lineage>
        <taxon>Bacteria</taxon>
        <taxon>Pseudomonadati</taxon>
        <taxon>Pseudomonadota</taxon>
        <taxon>Gammaproteobacteria</taxon>
        <taxon>Enterobacterales</taxon>
        <taxon>Budviciaceae</taxon>
        <taxon>Limnobaculum</taxon>
    </lineage>
</organism>
<evidence type="ECO:0000313" key="2">
    <source>
        <dbReference type="Proteomes" id="UP000244908"/>
    </source>
</evidence>
<evidence type="ECO:0000313" key="1">
    <source>
        <dbReference type="EMBL" id="AWH87344.1"/>
    </source>
</evidence>
<sequence length="108" mass="12511">MSFMPSPLIHSGIKYKNDARHLERSGRPAKLQIFTQHFVGVVITGRFINIIANKYQFNIIYIIRTNIHLGGIWLSFKGNHHMNMTVDYDDDDYSELTVYTLSIIGDHE</sequence>
<dbReference type="KEGG" id="lpv:HYN51_01465"/>
<keyword evidence="2" id="KW-1185">Reference proteome</keyword>
<reference evidence="1 2" key="1">
    <citation type="journal article" date="2019" name="Int. J. Syst. Evol. Microbiol.">
        <title>Limnobaculum parvum gen. nov., sp. nov., isolated from a freshwater lake.</title>
        <authorList>
            <person name="Baek C."/>
            <person name="Shin S.K."/>
            <person name="Yi H."/>
        </authorList>
    </citation>
    <scope>NUCLEOTIDE SEQUENCE [LARGE SCALE GENOMIC DNA]</scope>
    <source>
        <strain evidence="1 2">HYN0051</strain>
    </source>
</reference>
<proteinExistence type="predicted"/>
<name>A0A2Y9TV63_9GAMM</name>
<accession>A0A2Y9TV63</accession>